<feature type="transmembrane region" description="Helical" evidence="8">
    <location>
        <begin position="188"/>
        <end position="208"/>
    </location>
</feature>
<feature type="transmembrane region" description="Helical" evidence="8">
    <location>
        <begin position="22"/>
        <end position="43"/>
    </location>
</feature>
<keyword evidence="2" id="KW-1003">Cell membrane</keyword>
<dbReference type="Proteomes" id="UP000217944">
    <property type="component" value="Unassembled WGS sequence"/>
</dbReference>
<comment type="subcellular location">
    <subcellularLocation>
        <location evidence="1">Cell membrane</location>
        <topology evidence="1">Multi-pass membrane protein</topology>
    </subcellularLocation>
    <subcellularLocation>
        <location evidence="7">Membrane</location>
        <topology evidence="7">Multi-pass membrane protein</topology>
    </subcellularLocation>
</comment>
<feature type="transmembrane region" description="Helical" evidence="8">
    <location>
        <begin position="220"/>
        <end position="244"/>
    </location>
</feature>
<dbReference type="PANTHER" id="PTHR42682:SF5">
    <property type="entry name" value="HYDROGENASE-4 COMPONENT F"/>
    <property type="match status" value="1"/>
</dbReference>
<evidence type="ECO:0000259" key="9">
    <source>
        <dbReference type="Pfam" id="PF00361"/>
    </source>
</evidence>
<keyword evidence="3 7" id="KW-0812">Transmembrane</keyword>
<accession>A0A292YCZ7</accession>
<evidence type="ECO:0000256" key="2">
    <source>
        <dbReference type="ARBA" id="ARBA00022475"/>
    </source>
</evidence>
<name>A0A292YCZ7_9BACT</name>
<proteinExistence type="predicted"/>
<feature type="transmembrane region" description="Helical" evidence="8">
    <location>
        <begin position="55"/>
        <end position="76"/>
    </location>
</feature>
<sequence>MELIFIPPIAIFILSFFKINRILMSLVALTIIIPAIYIFTHHFTNSLFYVDNLNAFVLLISSIVSIGISIGAISLKKRMNLKEEHYKKFYRFYGIFWLGVIISTLANNMGVFWIGLEFATLSTVYMIKILPTKEAHTQAWKYLIVGAIAIALILFGIILIYASGKPVLGEEAMNFYYLNANANKLKPFLFELGFAIVAVGMFIKMGFFPMNLWLADIERYSIYPVGALFSGILESAIILGFFRFSKIAMAVNYSHLIGFVYIYAFFTLFIVSFLIYRSKDYIRLFSLSGIEHMSLIAIFWISGGYFAALLHFAAHALFKPALFLSGAILEQNSKFKFKGSLNLPTMGKVLISALLLGVISLPPSPMFFSEIFGFKSMIDLATNSAYFELMGITILLMLVFLSVIFYKFVNIYQEGLYLEDKKGSVEKSEYIMLFWFTLALIILLTPASFNYIGGIVK</sequence>
<evidence type="ECO:0000256" key="5">
    <source>
        <dbReference type="ARBA" id="ARBA00023002"/>
    </source>
</evidence>
<feature type="transmembrane region" description="Helical" evidence="8">
    <location>
        <begin position="142"/>
        <end position="163"/>
    </location>
</feature>
<dbReference type="AlphaFoldDB" id="A0A292YCZ7"/>
<evidence type="ECO:0000256" key="3">
    <source>
        <dbReference type="ARBA" id="ARBA00022692"/>
    </source>
</evidence>
<evidence type="ECO:0000256" key="7">
    <source>
        <dbReference type="RuleBase" id="RU000320"/>
    </source>
</evidence>
<dbReference type="RefSeq" id="WP_096258471.1">
    <property type="nucleotide sequence ID" value="NZ_BDME01000001.1"/>
</dbReference>
<keyword evidence="5" id="KW-0560">Oxidoreductase</keyword>
<feature type="transmembrane region" description="Helical" evidence="8">
    <location>
        <begin position="88"/>
        <end position="106"/>
    </location>
</feature>
<feature type="transmembrane region" description="Helical" evidence="8">
    <location>
        <begin position="389"/>
        <end position="409"/>
    </location>
</feature>
<comment type="caution">
    <text evidence="10">The sequence shown here is derived from an EMBL/GenBank/DDBJ whole genome shotgun (WGS) entry which is preliminary data.</text>
</comment>
<dbReference type="GO" id="GO:0016491">
    <property type="term" value="F:oxidoreductase activity"/>
    <property type="evidence" value="ECO:0007669"/>
    <property type="project" value="UniProtKB-KW"/>
</dbReference>
<dbReference type="EMBL" id="BDME01000001">
    <property type="protein sequence ID" value="GAX87326.1"/>
    <property type="molecule type" value="Genomic_DNA"/>
</dbReference>
<protein>
    <submittedName>
        <fullName evidence="10">Hydrogenase-4 component F</fullName>
    </submittedName>
</protein>
<feature type="domain" description="NADH:quinone oxidoreductase/Mrp antiporter transmembrane" evidence="9">
    <location>
        <begin position="106"/>
        <end position="380"/>
    </location>
</feature>
<dbReference type="InterPro" id="IPR001750">
    <property type="entry name" value="ND/Mrp_TM"/>
</dbReference>
<evidence type="ECO:0000256" key="6">
    <source>
        <dbReference type="ARBA" id="ARBA00023136"/>
    </source>
</evidence>
<evidence type="ECO:0000256" key="8">
    <source>
        <dbReference type="SAM" id="Phobius"/>
    </source>
</evidence>
<gene>
    <name evidence="10" type="ORF">LNAT_P0621</name>
</gene>
<organism evidence="10 11">
    <name type="scientific">Lebetimonas natsushimae</name>
    <dbReference type="NCBI Taxonomy" id="1936991"/>
    <lineage>
        <taxon>Bacteria</taxon>
        <taxon>Pseudomonadati</taxon>
        <taxon>Campylobacterota</taxon>
        <taxon>Epsilonproteobacteria</taxon>
        <taxon>Nautiliales</taxon>
        <taxon>Nautiliaceae</taxon>
        <taxon>Lebetimonas</taxon>
    </lineage>
</organism>
<dbReference type="OrthoDB" id="9805769at2"/>
<keyword evidence="6 8" id="KW-0472">Membrane</keyword>
<keyword evidence="4 8" id="KW-1133">Transmembrane helix</keyword>
<evidence type="ECO:0000256" key="4">
    <source>
        <dbReference type="ARBA" id="ARBA00022989"/>
    </source>
</evidence>
<feature type="transmembrane region" description="Helical" evidence="8">
    <location>
        <begin position="430"/>
        <end position="452"/>
    </location>
</feature>
<evidence type="ECO:0000313" key="11">
    <source>
        <dbReference type="Proteomes" id="UP000217944"/>
    </source>
</evidence>
<reference evidence="10 11" key="1">
    <citation type="journal article" date="2017" name="Syst. Appl. Microbiol.">
        <title>Lebetimonas natsushimae sp. nov., a novel strictly anaerobic, moderately thermophilic chemoautotroph isolated from a deep-sea hydrothermal vent polychaete nest in the Mid-Okinawa Trough.</title>
        <authorList>
            <person name="Nagata R."/>
            <person name="Takaki Y."/>
            <person name="Tame A."/>
            <person name="Nunoura T."/>
            <person name="Muto H."/>
            <person name="Mino S."/>
            <person name="Sawayama S."/>
            <person name="Takai K."/>
            <person name="Nakagawa S."/>
        </authorList>
    </citation>
    <scope>NUCLEOTIDE SEQUENCE [LARGE SCALE GENOMIC DNA]</scope>
    <source>
        <strain evidence="10 11">HS1857</strain>
    </source>
</reference>
<feature type="transmembrane region" description="Helical" evidence="8">
    <location>
        <begin position="349"/>
        <end position="369"/>
    </location>
</feature>
<keyword evidence="11" id="KW-1185">Reference proteome</keyword>
<evidence type="ECO:0000313" key="10">
    <source>
        <dbReference type="EMBL" id="GAX87326.1"/>
    </source>
</evidence>
<dbReference type="InterPro" id="IPR052175">
    <property type="entry name" value="ComplexI-like_HydComp"/>
</dbReference>
<evidence type="ECO:0000256" key="1">
    <source>
        <dbReference type="ARBA" id="ARBA00004651"/>
    </source>
</evidence>
<feature type="transmembrane region" description="Helical" evidence="8">
    <location>
        <begin position="256"/>
        <end position="275"/>
    </location>
</feature>
<dbReference type="GO" id="GO:0005886">
    <property type="term" value="C:plasma membrane"/>
    <property type="evidence" value="ECO:0007669"/>
    <property type="project" value="UniProtKB-SubCell"/>
</dbReference>
<dbReference type="Pfam" id="PF00361">
    <property type="entry name" value="Proton_antipo_M"/>
    <property type="match status" value="1"/>
</dbReference>
<dbReference type="PANTHER" id="PTHR42682">
    <property type="entry name" value="HYDROGENASE-4 COMPONENT F"/>
    <property type="match status" value="1"/>
</dbReference>